<accession>A0A9P0Z3V3</accession>
<dbReference type="CDD" id="cd09272">
    <property type="entry name" value="RNase_HI_RT_Ty1"/>
    <property type="match status" value="1"/>
</dbReference>
<sequence>MVKGYLDAKFSIKDWGKLKYFLGIEVARSPEGFVLSQRKYTLDILAETGTLVGRPSSFPMEQNLKLCPDDGSPLVEASSYHRLIGRLLYLTVTRPDIVYSVSQLSQFLSAPRQTRLNAAIRVLMYLKHTPGQGIYLSSDNDITLTGFCDADRAGCPFNRRSSTGYSITLGVSPISWQTKKQSVVSRSSAEVEYLVMAVTVS</sequence>
<dbReference type="Proteomes" id="UP001152484">
    <property type="component" value="Unassembled WGS sequence"/>
</dbReference>
<evidence type="ECO:0000313" key="1">
    <source>
        <dbReference type="EMBL" id="CAH9085149.1"/>
    </source>
</evidence>
<evidence type="ECO:0000313" key="2">
    <source>
        <dbReference type="Proteomes" id="UP001152484"/>
    </source>
</evidence>
<evidence type="ECO:0008006" key="3">
    <source>
        <dbReference type="Google" id="ProtNLM"/>
    </source>
</evidence>
<dbReference type="PANTHER" id="PTHR11439:SF498">
    <property type="entry name" value="DNAK FAMILY PROTEIN"/>
    <property type="match status" value="1"/>
</dbReference>
<gene>
    <name evidence="1" type="ORF">CEURO_LOCUS9268</name>
</gene>
<comment type="caution">
    <text evidence="1">The sequence shown here is derived from an EMBL/GenBank/DDBJ whole genome shotgun (WGS) entry which is preliminary data.</text>
</comment>
<keyword evidence="2" id="KW-1185">Reference proteome</keyword>
<organism evidence="1 2">
    <name type="scientific">Cuscuta europaea</name>
    <name type="common">European dodder</name>
    <dbReference type="NCBI Taxonomy" id="41803"/>
    <lineage>
        <taxon>Eukaryota</taxon>
        <taxon>Viridiplantae</taxon>
        <taxon>Streptophyta</taxon>
        <taxon>Embryophyta</taxon>
        <taxon>Tracheophyta</taxon>
        <taxon>Spermatophyta</taxon>
        <taxon>Magnoliopsida</taxon>
        <taxon>eudicotyledons</taxon>
        <taxon>Gunneridae</taxon>
        <taxon>Pentapetalae</taxon>
        <taxon>asterids</taxon>
        <taxon>lamiids</taxon>
        <taxon>Solanales</taxon>
        <taxon>Convolvulaceae</taxon>
        <taxon>Cuscuteae</taxon>
        <taxon>Cuscuta</taxon>
        <taxon>Cuscuta subgen. Cuscuta</taxon>
    </lineage>
</organism>
<dbReference type="PANTHER" id="PTHR11439">
    <property type="entry name" value="GAG-POL-RELATED RETROTRANSPOSON"/>
    <property type="match status" value="1"/>
</dbReference>
<proteinExistence type="predicted"/>
<reference evidence="1" key="1">
    <citation type="submission" date="2022-07" db="EMBL/GenBank/DDBJ databases">
        <authorList>
            <person name="Macas J."/>
            <person name="Novak P."/>
            <person name="Neumann P."/>
        </authorList>
    </citation>
    <scope>NUCLEOTIDE SEQUENCE</scope>
</reference>
<name>A0A9P0Z3V3_CUSEU</name>
<dbReference type="OrthoDB" id="1688190at2759"/>
<protein>
    <recommendedName>
        <fullName evidence="3">Reverse transcriptase Ty1/copia-type domain-containing protein</fullName>
    </recommendedName>
</protein>
<dbReference type="EMBL" id="CAMAPE010000018">
    <property type="protein sequence ID" value="CAH9085149.1"/>
    <property type="molecule type" value="Genomic_DNA"/>
</dbReference>
<dbReference type="AlphaFoldDB" id="A0A9P0Z3V3"/>